<dbReference type="InterPro" id="IPR015920">
    <property type="entry name" value="Cellobiose_DH-like_cyt"/>
</dbReference>
<accession>H0EF29</accession>
<dbReference type="Pfam" id="PF16010">
    <property type="entry name" value="CDH-cyt"/>
    <property type="match status" value="1"/>
</dbReference>
<dbReference type="Gene3D" id="2.60.40.1210">
    <property type="entry name" value="Cellobiose dehydrogenase, cytochrome domain"/>
    <property type="match status" value="1"/>
</dbReference>
<dbReference type="PANTHER" id="PTHR47190:SF4">
    <property type="entry name" value="DEHYDROGENASE, PUTATIVE-RELATED"/>
    <property type="match status" value="1"/>
</dbReference>
<sequence>MSYTFLCTGCITGTSSSFSGSTADISLGFAVGTKSPTNPTSASSATFVYHDGGFGGFVAGAGPAGIIVAQRLTESGKSVLLLEGGKASTYATGGRSTVSWNDTVTQYDVPSMSYYLTTASDTSEYCTDTASRMYSFPSF</sequence>
<dbReference type="InterPro" id="IPR036188">
    <property type="entry name" value="FAD/NAD-bd_sf"/>
</dbReference>
<organism evidence="2 3">
    <name type="scientific">Glarea lozoyensis (strain ATCC 74030 / MF5533)</name>
    <dbReference type="NCBI Taxonomy" id="1104152"/>
    <lineage>
        <taxon>Eukaryota</taxon>
        <taxon>Fungi</taxon>
        <taxon>Dikarya</taxon>
        <taxon>Ascomycota</taxon>
        <taxon>Pezizomycotina</taxon>
        <taxon>Leotiomycetes</taxon>
        <taxon>Helotiales</taxon>
        <taxon>Helotiaceae</taxon>
        <taxon>Glarea</taxon>
    </lineage>
</organism>
<dbReference type="PANTHER" id="PTHR47190">
    <property type="entry name" value="DEHYDROGENASE, PUTATIVE-RELATED"/>
    <property type="match status" value="1"/>
</dbReference>
<evidence type="ECO:0000313" key="3">
    <source>
        <dbReference type="Proteomes" id="UP000005446"/>
    </source>
</evidence>
<name>H0EF29_GLAL7</name>
<keyword evidence="3" id="KW-1185">Reference proteome</keyword>
<proteinExistence type="predicted"/>
<comment type="caution">
    <text evidence="2">The sequence shown here is derived from an EMBL/GenBank/DDBJ whole genome shotgun (WGS) entry which is preliminary data.</text>
</comment>
<dbReference type="SUPFAM" id="SSF49344">
    <property type="entry name" value="CBD9-like"/>
    <property type="match status" value="1"/>
</dbReference>
<evidence type="ECO:0000313" key="2">
    <source>
        <dbReference type="EMBL" id="EHL03092.1"/>
    </source>
</evidence>
<dbReference type="AlphaFoldDB" id="H0EF29"/>
<dbReference type="InParanoid" id="H0EF29"/>
<reference evidence="2 3" key="1">
    <citation type="journal article" date="2012" name="Eukaryot. Cell">
        <title>Genome sequence of the fungus Glarea lozoyensis: the first genome sequence of a species from the Helotiaceae family.</title>
        <authorList>
            <person name="Youssar L."/>
            <person name="Gruening B.A."/>
            <person name="Erxleben A."/>
            <person name="Guenther S."/>
            <person name="Huettel W."/>
        </authorList>
    </citation>
    <scope>NUCLEOTIDE SEQUENCE [LARGE SCALE GENOMIC DNA]</scope>
    <source>
        <strain evidence="3">ATCC 74030 / MF5533</strain>
    </source>
</reference>
<evidence type="ECO:0000259" key="1">
    <source>
        <dbReference type="Pfam" id="PF16010"/>
    </source>
</evidence>
<dbReference type="Proteomes" id="UP000005446">
    <property type="component" value="Unassembled WGS sequence"/>
</dbReference>
<dbReference type="SUPFAM" id="SSF51905">
    <property type="entry name" value="FAD/NAD(P)-binding domain"/>
    <property type="match status" value="1"/>
</dbReference>
<dbReference type="HOGENOM" id="CLU_1845303_0_0_1"/>
<dbReference type="OrthoDB" id="413885at2759"/>
<dbReference type="EMBL" id="AGUE01000016">
    <property type="protein sequence ID" value="EHL03092.1"/>
    <property type="molecule type" value="Genomic_DNA"/>
</dbReference>
<feature type="domain" description="Cellobiose dehydrogenase-like cytochrome" evidence="1">
    <location>
        <begin position="1"/>
        <end position="60"/>
    </location>
</feature>
<protein>
    <submittedName>
        <fullName evidence="2">Putative Cellobiose dehydrogenase</fullName>
    </submittedName>
</protein>
<dbReference type="Gene3D" id="3.50.50.60">
    <property type="entry name" value="FAD/NAD(P)-binding domain"/>
    <property type="match status" value="1"/>
</dbReference>
<gene>
    <name evidence="2" type="ORF">M7I_1067</name>
</gene>
<dbReference type="InterPro" id="IPR053208">
    <property type="entry name" value="GMC_Oxidoreductase_CD"/>
</dbReference>